<comment type="caution">
    <text evidence="1">The sequence shown here is derived from an EMBL/GenBank/DDBJ whole genome shotgun (WGS) entry which is preliminary data.</text>
</comment>
<organism evidence="1 2">
    <name type="scientific">Pontibacter rugosus</name>
    <dbReference type="NCBI Taxonomy" id="1745966"/>
    <lineage>
        <taxon>Bacteria</taxon>
        <taxon>Pseudomonadati</taxon>
        <taxon>Bacteroidota</taxon>
        <taxon>Cytophagia</taxon>
        <taxon>Cytophagales</taxon>
        <taxon>Hymenobacteraceae</taxon>
        <taxon>Pontibacter</taxon>
    </lineage>
</organism>
<gene>
    <name evidence="1" type="ORF">ACFQ2O_08490</name>
</gene>
<name>A0ABW3SMY2_9BACT</name>
<accession>A0ABW3SMY2</accession>
<protein>
    <submittedName>
        <fullName evidence="1">Uncharacterized protein</fullName>
    </submittedName>
</protein>
<dbReference type="Proteomes" id="UP001597094">
    <property type="component" value="Unassembled WGS sequence"/>
</dbReference>
<evidence type="ECO:0000313" key="1">
    <source>
        <dbReference type="EMBL" id="MFD1186238.1"/>
    </source>
</evidence>
<dbReference type="RefSeq" id="WP_377525653.1">
    <property type="nucleotide sequence ID" value="NZ_JBHTLD010000059.1"/>
</dbReference>
<sequence>MPLNIKLQKLLEKVYEPQKRYDQRFSKVDISFFTNEQGEPITLFIGKRNEDGSIKGERYVRKIVRKPNSPEILKSHWDLKGSVSHD</sequence>
<proteinExistence type="predicted"/>
<evidence type="ECO:0000313" key="2">
    <source>
        <dbReference type="Proteomes" id="UP001597094"/>
    </source>
</evidence>
<keyword evidence="2" id="KW-1185">Reference proteome</keyword>
<reference evidence="2" key="1">
    <citation type="journal article" date="2019" name="Int. J. Syst. Evol. Microbiol.">
        <title>The Global Catalogue of Microorganisms (GCM) 10K type strain sequencing project: providing services to taxonomists for standard genome sequencing and annotation.</title>
        <authorList>
            <consortium name="The Broad Institute Genomics Platform"/>
            <consortium name="The Broad Institute Genome Sequencing Center for Infectious Disease"/>
            <person name="Wu L."/>
            <person name="Ma J."/>
        </authorList>
    </citation>
    <scope>NUCLEOTIDE SEQUENCE [LARGE SCALE GENOMIC DNA]</scope>
    <source>
        <strain evidence="2">JCM 31319</strain>
    </source>
</reference>
<dbReference type="EMBL" id="JBHTLD010000059">
    <property type="protein sequence ID" value="MFD1186238.1"/>
    <property type="molecule type" value="Genomic_DNA"/>
</dbReference>